<dbReference type="InterPro" id="IPR011324">
    <property type="entry name" value="Cytotoxic_necrot_fac-like_cat"/>
</dbReference>
<reference evidence="13 14" key="1">
    <citation type="submission" date="2017-08" db="EMBL/GenBank/DDBJ databases">
        <title>The complete genome sequence of Nocardiopsis gilva YIM 90087.</title>
        <authorList>
            <person name="Yin M."/>
            <person name="Tang S."/>
        </authorList>
    </citation>
    <scope>NUCLEOTIDE SEQUENCE [LARGE SCALE GENOMIC DNA]</scope>
    <source>
        <strain evidence="13 14">YIM 90087</strain>
    </source>
</reference>
<dbReference type="GO" id="GO:0016787">
    <property type="term" value="F:hydrolase activity"/>
    <property type="evidence" value="ECO:0007669"/>
    <property type="project" value="UniProtKB-KW"/>
</dbReference>
<dbReference type="Gene3D" id="3.60.140.10">
    <property type="entry name" value="CNF1/YfiH-like putative cysteine hydrolases"/>
    <property type="match status" value="1"/>
</dbReference>
<dbReference type="CDD" id="cd16833">
    <property type="entry name" value="YfiH"/>
    <property type="match status" value="1"/>
</dbReference>
<dbReference type="OrthoDB" id="4279at2"/>
<evidence type="ECO:0000256" key="6">
    <source>
        <dbReference type="ARBA" id="ARBA00022801"/>
    </source>
</evidence>
<evidence type="ECO:0000256" key="3">
    <source>
        <dbReference type="ARBA" id="ARBA00007353"/>
    </source>
</evidence>
<keyword evidence="4" id="KW-0808">Transferase</keyword>
<keyword evidence="5" id="KW-0479">Metal-binding</keyword>
<proteinExistence type="inferred from homology"/>
<gene>
    <name evidence="13" type="ORF">CDO52_12100</name>
</gene>
<evidence type="ECO:0000313" key="13">
    <source>
        <dbReference type="EMBL" id="ASU83424.1"/>
    </source>
</evidence>
<protein>
    <recommendedName>
        <fullName evidence="12">Purine nucleoside phosphorylase</fullName>
    </recommendedName>
</protein>
<dbReference type="RefSeq" id="WP_017616979.1">
    <property type="nucleotide sequence ID" value="NZ_ANBG01000033.1"/>
</dbReference>
<name>A0A223S5N1_9ACTN</name>
<dbReference type="EMBL" id="CP022753">
    <property type="protein sequence ID" value="ASU83424.1"/>
    <property type="molecule type" value="Genomic_DNA"/>
</dbReference>
<comment type="function">
    <text evidence="2">Purine nucleoside enzyme that catalyzes the phosphorolysis of adenosine and inosine nucleosides, yielding D-ribose 1-phosphate and the respective free bases, adenine and hypoxanthine. Also catalyzes the phosphorolysis of S-methyl-5'-thioadenosine into adenine and S-methyl-5-thio-alpha-D-ribose 1-phosphate. Also has adenosine deaminase activity.</text>
</comment>
<dbReference type="Pfam" id="PF02578">
    <property type="entry name" value="Cu-oxidase_4"/>
    <property type="match status" value="1"/>
</dbReference>
<dbReference type="KEGG" id="ngv:CDO52_12100"/>
<dbReference type="GO" id="GO:0017061">
    <property type="term" value="F:S-methyl-5-thioadenosine phosphorylase activity"/>
    <property type="evidence" value="ECO:0007669"/>
    <property type="project" value="UniProtKB-EC"/>
</dbReference>
<dbReference type="GO" id="GO:0005507">
    <property type="term" value="F:copper ion binding"/>
    <property type="evidence" value="ECO:0007669"/>
    <property type="project" value="TreeGrafter"/>
</dbReference>
<accession>A0A223S5N1</accession>
<comment type="catalytic activity">
    <reaction evidence="1">
        <text>inosine + phosphate = alpha-D-ribose 1-phosphate + hypoxanthine</text>
        <dbReference type="Rhea" id="RHEA:27646"/>
        <dbReference type="ChEBI" id="CHEBI:17368"/>
        <dbReference type="ChEBI" id="CHEBI:17596"/>
        <dbReference type="ChEBI" id="CHEBI:43474"/>
        <dbReference type="ChEBI" id="CHEBI:57720"/>
        <dbReference type="EC" id="2.4.2.1"/>
    </reaction>
    <physiologicalReaction direction="left-to-right" evidence="1">
        <dbReference type="Rhea" id="RHEA:27647"/>
    </physiologicalReaction>
</comment>
<evidence type="ECO:0000256" key="2">
    <source>
        <dbReference type="ARBA" id="ARBA00003215"/>
    </source>
</evidence>
<dbReference type="PANTHER" id="PTHR30616">
    <property type="entry name" value="UNCHARACTERIZED PROTEIN YFIH"/>
    <property type="match status" value="1"/>
</dbReference>
<dbReference type="NCBIfam" id="TIGR00726">
    <property type="entry name" value="peptidoglycan editing factor PgeF"/>
    <property type="match status" value="1"/>
</dbReference>
<comment type="catalytic activity">
    <reaction evidence="11">
        <text>S-methyl-5'-thioadenosine + phosphate = 5-(methylsulfanyl)-alpha-D-ribose 1-phosphate + adenine</text>
        <dbReference type="Rhea" id="RHEA:11852"/>
        <dbReference type="ChEBI" id="CHEBI:16708"/>
        <dbReference type="ChEBI" id="CHEBI:17509"/>
        <dbReference type="ChEBI" id="CHEBI:43474"/>
        <dbReference type="ChEBI" id="CHEBI:58533"/>
        <dbReference type="EC" id="2.4.2.28"/>
    </reaction>
    <physiologicalReaction direction="left-to-right" evidence="11">
        <dbReference type="Rhea" id="RHEA:11853"/>
    </physiologicalReaction>
</comment>
<sequence length="242" mass="25076">MSAKIEMGPGVSAGFTQRYDGGVSAAPFDTLNLGTGVSDDREAVAENRRIAAARLGFDPDRVVWMNQVHSAEVAVADAPGDVGKVDGVVTTRPGLVLATLAADCLPILAADSEAGVIGAAHSGRMGTATGVAPAMAAEMVAQGARPARITVALGPSICGQCYEVPPEMQEEVARRSPEGASRTRQGTSGVDLRAAVAAQLRAAGIGHITVDERCTLESPELFSHRRDAPTGRFGGFIWREAR</sequence>
<keyword evidence="14" id="KW-1185">Reference proteome</keyword>
<dbReference type="PANTHER" id="PTHR30616:SF2">
    <property type="entry name" value="PURINE NUCLEOSIDE PHOSPHORYLASE LACC1"/>
    <property type="match status" value="1"/>
</dbReference>
<dbReference type="InterPro" id="IPR038371">
    <property type="entry name" value="Cu_polyphenol_OxRdtase_sf"/>
</dbReference>
<evidence type="ECO:0000256" key="11">
    <source>
        <dbReference type="ARBA" id="ARBA00049893"/>
    </source>
</evidence>
<evidence type="ECO:0000256" key="4">
    <source>
        <dbReference type="ARBA" id="ARBA00022679"/>
    </source>
</evidence>
<evidence type="ECO:0000256" key="7">
    <source>
        <dbReference type="ARBA" id="ARBA00022833"/>
    </source>
</evidence>
<comment type="catalytic activity">
    <reaction evidence="10">
        <text>adenosine + phosphate = alpha-D-ribose 1-phosphate + adenine</text>
        <dbReference type="Rhea" id="RHEA:27642"/>
        <dbReference type="ChEBI" id="CHEBI:16335"/>
        <dbReference type="ChEBI" id="CHEBI:16708"/>
        <dbReference type="ChEBI" id="CHEBI:43474"/>
        <dbReference type="ChEBI" id="CHEBI:57720"/>
        <dbReference type="EC" id="2.4.2.1"/>
    </reaction>
    <physiologicalReaction direction="left-to-right" evidence="10">
        <dbReference type="Rhea" id="RHEA:27643"/>
    </physiologicalReaction>
</comment>
<organism evidence="13 14">
    <name type="scientific">Nocardiopsis gilva YIM 90087</name>
    <dbReference type="NCBI Taxonomy" id="1235441"/>
    <lineage>
        <taxon>Bacteria</taxon>
        <taxon>Bacillati</taxon>
        <taxon>Actinomycetota</taxon>
        <taxon>Actinomycetes</taxon>
        <taxon>Streptosporangiales</taxon>
        <taxon>Nocardiopsidaceae</taxon>
        <taxon>Nocardiopsis</taxon>
    </lineage>
</organism>
<evidence type="ECO:0000256" key="5">
    <source>
        <dbReference type="ARBA" id="ARBA00022723"/>
    </source>
</evidence>
<keyword evidence="7" id="KW-0862">Zinc</keyword>
<comment type="catalytic activity">
    <reaction evidence="9">
        <text>adenosine + H2O + H(+) = inosine + NH4(+)</text>
        <dbReference type="Rhea" id="RHEA:24408"/>
        <dbReference type="ChEBI" id="CHEBI:15377"/>
        <dbReference type="ChEBI" id="CHEBI:15378"/>
        <dbReference type="ChEBI" id="CHEBI:16335"/>
        <dbReference type="ChEBI" id="CHEBI:17596"/>
        <dbReference type="ChEBI" id="CHEBI:28938"/>
        <dbReference type="EC" id="3.5.4.4"/>
    </reaction>
    <physiologicalReaction direction="left-to-right" evidence="9">
        <dbReference type="Rhea" id="RHEA:24409"/>
    </physiologicalReaction>
</comment>
<evidence type="ECO:0000256" key="8">
    <source>
        <dbReference type="ARBA" id="ARBA00023008"/>
    </source>
</evidence>
<dbReference type="AlphaFoldDB" id="A0A223S5N1"/>
<dbReference type="SUPFAM" id="SSF64438">
    <property type="entry name" value="CNF1/YfiH-like putative cysteine hydrolases"/>
    <property type="match status" value="1"/>
</dbReference>
<evidence type="ECO:0000256" key="1">
    <source>
        <dbReference type="ARBA" id="ARBA00000553"/>
    </source>
</evidence>
<evidence type="ECO:0000256" key="10">
    <source>
        <dbReference type="ARBA" id="ARBA00048968"/>
    </source>
</evidence>
<keyword evidence="8" id="KW-0186">Copper</keyword>
<evidence type="ECO:0000256" key="12">
    <source>
        <dbReference type="RuleBase" id="RU361274"/>
    </source>
</evidence>
<keyword evidence="6" id="KW-0378">Hydrolase</keyword>
<evidence type="ECO:0000256" key="9">
    <source>
        <dbReference type="ARBA" id="ARBA00047989"/>
    </source>
</evidence>
<dbReference type="InterPro" id="IPR003730">
    <property type="entry name" value="Cu_polyphenol_OxRdtase"/>
</dbReference>
<dbReference type="Proteomes" id="UP000215005">
    <property type="component" value="Chromosome"/>
</dbReference>
<comment type="similarity">
    <text evidence="3 12">Belongs to the purine nucleoside phosphorylase YfiH/LACC1 family.</text>
</comment>
<evidence type="ECO:0000313" key="14">
    <source>
        <dbReference type="Proteomes" id="UP000215005"/>
    </source>
</evidence>